<keyword evidence="1" id="KW-1133">Transmembrane helix</keyword>
<gene>
    <name evidence="2" type="ORF">WOSG25_070140</name>
</gene>
<evidence type="ECO:0000313" key="2">
    <source>
        <dbReference type="EMBL" id="GAK31037.1"/>
    </source>
</evidence>
<reference evidence="3" key="1">
    <citation type="journal article" date="2014" name="Genome Announc.">
        <title>Draft genome sequence of Weissella oryzae SG25T, isolated from fermented rice grains.</title>
        <authorList>
            <person name="Tanizawa Y."/>
            <person name="Fujisawa T."/>
            <person name="Mochizuki T."/>
            <person name="Kaminuma E."/>
            <person name="Suzuki Y."/>
            <person name="Nakamura Y."/>
            <person name="Tohno M."/>
        </authorList>
    </citation>
    <scope>NUCLEOTIDE SEQUENCE [LARGE SCALE GENOMIC DNA]</scope>
    <source>
        <strain evidence="3">DSM 25784 / JCM 18191 / LMG 30913 / SG25</strain>
    </source>
</reference>
<protein>
    <submittedName>
        <fullName evidence="2">Uncharacterized protein</fullName>
    </submittedName>
</protein>
<dbReference type="EMBL" id="DF820490">
    <property type="protein sequence ID" value="GAK31037.1"/>
    <property type="molecule type" value="Genomic_DNA"/>
</dbReference>
<evidence type="ECO:0000313" key="3">
    <source>
        <dbReference type="Proteomes" id="UP000030643"/>
    </source>
</evidence>
<dbReference type="AlphaFoldDB" id="A0A069CUF9"/>
<dbReference type="Proteomes" id="UP000030643">
    <property type="component" value="Unassembled WGS sequence"/>
</dbReference>
<name>A0A069CUF9_WEIOS</name>
<sequence length="64" mass="7640">MINTFFQALTQSGQDGAFLFLLLLSIAILSFYVLFKLFKYLFILIGRDLYIRHLRKHGRKFIIR</sequence>
<organism evidence="2 3">
    <name type="scientific">Weissella oryzae (strain DSM 25784 / JCM 18191 / LMG 30913 / SG25)</name>
    <dbReference type="NCBI Taxonomy" id="1329250"/>
    <lineage>
        <taxon>Bacteria</taxon>
        <taxon>Bacillati</taxon>
        <taxon>Bacillota</taxon>
        <taxon>Bacilli</taxon>
        <taxon>Lactobacillales</taxon>
        <taxon>Lactobacillaceae</taxon>
        <taxon>Weissella</taxon>
    </lineage>
</organism>
<dbReference type="STRING" id="1329250.WOSG25_070140"/>
<feature type="transmembrane region" description="Helical" evidence="1">
    <location>
        <begin position="16"/>
        <end position="35"/>
    </location>
</feature>
<evidence type="ECO:0000256" key="1">
    <source>
        <dbReference type="SAM" id="Phobius"/>
    </source>
</evidence>
<keyword evidence="1" id="KW-0812">Transmembrane</keyword>
<proteinExistence type="predicted"/>
<accession>A0A069CUF9</accession>
<keyword evidence="1" id="KW-0472">Membrane</keyword>
<keyword evidence="3" id="KW-1185">Reference proteome</keyword>